<dbReference type="EMBL" id="OOIL02006641">
    <property type="protein sequence ID" value="VFQ99036.1"/>
    <property type="molecule type" value="Genomic_DNA"/>
</dbReference>
<dbReference type="GO" id="GO:0004553">
    <property type="term" value="F:hydrolase activity, hydrolyzing O-glycosyl compounds"/>
    <property type="evidence" value="ECO:0007669"/>
    <property type="project" value="InterPro"/>
</dbReference>
<dbReference type="InterPro" id="IPR003305">
    <property type="entry name" value="CenC_carb-bd"/>
</dbReference>
<evidence type="ECO:0000259" key="2">
    <source>
        <dbReference type="Pfam" id="PF02018"/>
    </source>
</evidence>
<dbReference type="AlphaFoldDB" id="A0A484NF52"/>
<name>A0A484NF52_9ASTE</name>
<keyword evidence="1" id="KW-0378">Hydrolase</keyword>
<dbReference type="Pfam" id="PF02018">
    <property type="entry name" value="CBM_4_9"/>
    <property type="match status" value="2"/>
</dbReference>
<feature type="domain" description="CBM-cenC" evidence="2">
    <location>
        <begin position="195"/>
        <end position="278"/>
    </location>
</feature>
<feature type="domain" description="CBM-cenC" evidence="2">
    <location>
        <begin position="16"/>
        <end position="158"/>
    </location>
</feature>
<accession>A0A484NF52</accession>
<dbReference type="PANTHER" id="PTHR31490">
    <property type="entry name" value="GLYCOSYL HYDROLASE"/>
    <property type="match status" value="1"/>
</dbReference>
<dbReference type="OrthoDB" id="1710183at2759"/>
<dbReference type="Gene3D" id="2.60.120.260">
    <property type="entry name" value="Galactose-binding domain-like"/>
    <property type="match status" value="2"/>
</dbReference>
<dbReference type="InterPro" id="IPR008979">
    <property type="entry name" value="Galactose-bd-like_sf"/>
</dbReference>
<proteinExistence type="predicted"/>
<evidence type="ECO:0000313" key="4">
    <source>
        <dbReference type="Proteomes" id="UP000595140"/>
    </source>
</evidence>
<keyword evidence="4" id="KW-1185">Reference proteome</keyword>
<gene>
    <name evidence="3" type="ORF">CCAM_LOCUS40812</name>
</gene>
<evidence type="ECO:0000313" key="3">
    <source>
        <dbReference type="EMBL" id="VFQ99036.1"/>
    </source>
</evidence>
<sequence>MGDSSTAIATSSNNNNNIILNHDFSQGLQKWTPNHCKAHVVRLPAPDGGGAGGASACFHAVLTNRKEGWQGLEQDITARITPGTAYSVRACVSVSGELPGGHTTSVQATLRLHTRNSPTLYLHIGRKIVSPYYWGTLEGTFFVSTAPDKVEFFLEGPPQGVDILVKSVTLLDCTLWINSDADIEAGNRHGNNNNNNIVFNYDFSQGLHMWNPNGCKAHAVVKDSGTTFAAVTNRKQSWHGLEQDITNRVVQGLSYNVRARVRVSVNGVGTIDVQIALRLEYQNLEAKHYLIER</sequence>
<dbReference type="GO" id="GO:0005975">
    <property type="term" value="P:carbohydrate metabolic process"/>
    <property type="evidence" value="ECO:0007669"/>
    <property type="project" value="InterPro"/>
</dbReference>
<dbReference type="PANTHER" id="PTHR31490:SF1">
    <property type="entry name" value="ENDO-1,4-BETA-XYLANASE 1"/>
    <property type="match status" value="1"/>
</dbReference>
<protein>
    <recommendedName>
        <fullName evidence="2">CBM-cenC domain-containing protein</fullName>
    </recommendedName>
</protein>
<dbReference type="InterPro" id="IPR044846">
    <property type="entry name" value="GH10"/>
</dbReference>
<organism evidence="3 4">
    <name type="scientific">Cuscuta campestris</name>
    <dbReference type="NCBI Taxonomy" id="132261"/>
    <lineage>
        <taxon>Eukaryota</taxon>
        <taxon>Viridiplantae</taxon>
        <taxon>Streptophyta</taxon>
        <taxon>Embryophyta</taxon>
        <taxon>Tracheophyta</taxon>
        <taxon>Spermatophyta</taxon>
        <taxon>Magnoliopsida</taxon>
        <taxon>eudicotyledons</taxon>
        <taxon>Gunneridae</taxon>
        <taxon>Pentapetalae</taxon>
        <taxon>asterids</taxon>
        <taxon>lamiids</taxon>
        <taxon>Solanales</taxon>
        <taxon>Convolvulaceae</taxon>
        <taxon>Cuscuteae</taxon>
        <taxon>Cuscuta</taxon>
        <taxon>Cuscuta subgen. Grammica</taxon>
        <taxon>Cuscuta sect. Cleistogrammica</taxon>
    </lineage>
</organism>
<dbReference type="Proteomes" id="UP000595140">
    <property type="component" value="Unassembled WGS sequence"/>
</dbReference>
<reference evidence="3 4" key="1">
    <citation type="submission" date="2018-04" db="EMBL/GenBank/DDBJ databases">
        <authorList>
            <person name="Vogel A."/>
        </authorList>
    </citation>
    <scope>NUCLEOTIDE SEQUENCE [LARGE SCALE GENOMIC DNA]</scope>
</reference>
<dbReference type="SUPFAM" id="SSF49785">
    <property type="entry name" value="Galactose-binding domain-like"/>
    <property type="match status" value="2"/>
</dbReference>
<evidence type="ECO:0000256" key="1">
    <source>
        <dbReference type="ARBA" id="ARBA00022801"/>
    </source>
</evidence>